<keyword evidence="2" id="KW-1185">Reference proteome</keyword>
<protein>
    <submittedName>
        <fullName evidence="1">Uncharacterized protein</fullName>
    </submittedName>
</protein>
<evidence type="ECO:0000313" key="2">
    <source>
        <dbReference type="Proteomes" id="UP000738517"/>
    </source>
</evidence>
<accession>A0ABW9YK49</accession>
<comment type="caution">
    <text evidence="1">The sequence shown here is derived from an EMBL/GenBank/DDBJ whole genome shotgun (WGS) entry which is preliminary data.</text>
</comment>
<sequence>MKLTTLSSNRQETTAFLETKTKDFLLPDFVKPAGYKVVANEATKQKEGVVQTICLIWSAGEHAETVYKVKTIVRDELNAYLSLKKCTQLIVWRQIAGIHGHVLSCFAREVFNFLLQSHNVMITDEQQTPDGQRFWLDRIGEALVMADREVYYVDLNELDDNLVPVIERISSHEELMGNYCPKGWGADESHRNRAFIISKLNLVDNLEAKPS</sequence>
<dbReference type="EMBL" id="RSEJ01000018">
    <property type="protein sequence ID" value="NBI54217.1"/>
    <property type="molecule type" value="Genomic_DNA"/>
</dbReference>
<dbReference type="RefSeq" id="WP_160653816.1">
    <property type="nucleotide sequence ID" value="NZ_RSEJ01000018.1"/>
</dbReference>
<organism evidence="1 2">
    <name type="scientific">Photobacterium alginatilyticum</name>
    <dbReference type="NCBI Taxonomy" id="1775171"/>
    <lineage>
        <taxon>Bacteria</taxon>
        <taxon>Pseudomonadati</taxon>
        <taxon>Pseudomonadota</taxon>
        <taxon>Gammaproteobacteria</taxon>
        <taxon>Vibrionales</taxon>
        <taxon>Vibrionaceae</taxon>
        <taxon>Photobacterium</taxon>
    </lineage>
</organism>
<dbReference type="Proteomes" id="UP000738517">
    <property type="component" value="Unassembled WGS sequence"/>
</dbReference>
<reference evidence="1 2" key="1">
    <citation type="journal article" date="2017" name="Int. J. Syst. Evol. Microbiol.">
        <title>Photobacterium alginatilyticum sp. nov., a marine bacterium isolated from bottom seawater.</title>
        <authorList>
            <person name="Wang X."/>
            <person name="Wang Y."/>
            <person name="Yang X."/>
            <person name="Sun H."/>
            <person name="Li B."/>
            <person name="Zhang X.H."/>
        </authorList>
    </citation>
    <scope>NUCLEOTIDE SEQUENCE [LARGE SCALE GENOMIC DNA]</scope>
    <source>
        <strain evidence="1 2">P03D4</strain>
    </source>
</reference>
<evidence type="ECO:0000313" key="1">
    <source>
        <dbReference type="EMBL" id="NBI54217.1"/>
    </source>
</evidence>
<gene>
    <name evidence="1" type="ORF">EIZ48_16845</name>
</gene>
<name>A0ABW9YK49_9GAMM</name>
<proteinExistence type="predicted"/>